<dbReference type="Pfam" id="PF20434">
    <property type="entry name" value="BD-FAE"/>
    <property type="match status" value="1"/>
</dbReference>
<dbReference type="OrthoDB" id="9794725at2"/>
<dbReference type="InterPro" id="IPR049492">
    <property type="entry name" value="BD-FAE-like_dom"/>
</dbReference>
<feature type="signal peptide" evidence="2">
    <location>
        <begin position="1"/>
        <end position="22"/>
    </location>
</feature>
<keyword evidence="1 4" id="KW-0378">Hydrolase</keyword>
<dbReference type="PANTHER" id="PTHR48081:SF6">
    <property type="entry name" value="PEPTIDASE S9 PROLYL OLIGOPEPTIDASE CATALYTIC DOMAIN-CONTAINING PROTEIN"/>
    <property type="match status" value="1"/>
</dbReference>
<dbReference type="Proteomes" id="UP000251993">
    <property type="component" value="Chromosome"/>
</dbReference>
<dbReference type="AlphaFoldDB" id="A0A344THJ7"/>
<dbReference type="GO" id="GO:0016787">
    <property type="term" value="F:hydrolase activity"/>
    <property type="evidence" value="ECO:0007669"/>
    <property type="project" value="UniProtKB-KW"/>
</dbReference>
<reference evidence="4 5" key="1">
    <citation type="submission" date="2018-07" db="EMBL/GenBank/DDBJ databases">
        <title>Genome sequencing of Runella.</title>
        <authorList>
            <person name="Baek M.-G."/>
            <person name="Yi H."/>
        </authorList>
    </citation>
    <scope>NUCLEOTIDE SEQUENCE [LARGE SCALE GENOMIC DNA]</scope>
    <source>
        <strain evidence="4 5">HYN0085</strain>
    </source>
</reference>
<sequence length="301" mass="32444">MNIITKINVTVFGILSALSCLAQQEIALYSSTVPNAKDVVNEEVKTASNVVSKVSQPTLTVFLPPKEKATGASVIICPGGGYGVLVIKREGYDVAEAFTKQGIAAFVLKYRLPSDKTMIDPSIGPLQDAQQAIKTIRQRAAEWNVDPKKIGIMGFSAGGHLAATAGTHFEKPVLPTTEGISVRPDFMILVYPVISFMEGIGHKGSGANLLGKNASSEQIKLFSNELQVTSSTPPAFITHASDDTVVPVSNSLLFYEALQRNAVSSELHIYSKGEHGYLKVPAFDEWFGRCLHWMTTAGFVK</sequence>
<dbReference type="InterPro" id="IPR029058">
    <property type="entry name" value="AB_hydrolase_fold"/>
</dbReference>
<organism evidence="4 5">
    <name type="scientific">Runella rosea</name>
    <dbReference type="NCBI Taxonomy" id="2259595"/>
    <lineage>
        <taxon>Bacteria</taxon>
        <taxon>Pseudomonadati</taxon>
        <taxon>Bacteroidota</taxon>
        <taxon>Cytophagia</taxon>
        <taxon>Cytophagales</taxon>
        <taxon>Spirosomataceae</taxon>
        <taxon>Runella</taxon>
    </lineage>
</organism>
<gene>
    <name evidence="4" type="ORF">DR864_10400</name>
</gene>
<feature type="chain" id="PRO_5016789978" evidence="2">
    <location>
        <begin position="23"/>
        <end position="301"/>
    </location>
</feature>
<dbReference type="Gene3D" id="3.40.50.1820">
    <property type="entry name" value="alpha/beta hydrolase"/>
    <property type="match status" value="1"/>
</dbReference>
<keyword evidence="5" id="KW-1185">Reference proteome</keyword>
<dbReference type="SUPFAM" id="SSF53474">
    <property type="entry name" value="alpha/beta-Hydrolases"/>
    <property type="match status" value="1"/>
</dbReference>
<evidence type="ECO:0000256" key="2">
    <source>
        <dbReference type="SAM" id="SignalP"/>
    </source>
</evidence>
<evidence type="ECO:0000313" key="4">
    <source>
        <dbReference type="EMBL" id="AXE18118.1"/>
    </source>
</evidence>
<dbReference type="EMBL" id="CP030850">
    <property type="protein sequence ID" value="AXE18118.1"/>
    <property type="molecule type" value="Genomic_DNA"/>
</dbReference>
<protein>
    <submittedName>
        <fullName evidence="4">Alpha/beta hydrolase</fullName>
    </submittedName>
</protein>
<feature type="domain" description="BD-FAE-like" evidence="3">
    <location>
        <begin position="60"/>
        <end position="258"/>
    </location>
</feature>
<dbReference type="RefSeq" id="WP_114066903.1">
    <property type="nucleotide sequence ID" value="NZ_CP030850.1"/>
</dbReference>
<dbReference type="PROSITE" id="PS51257">
    <property type="entry name" value="PROKAR_LIPOPROTEIN"/>
    <property type="match status" value="1"/>
</dbReference>
<proteinExistence type="predicted"/>
<accession>A0A344THJ7</accession>
<dbReference type="PANTHER" id="PTHR48081">
    <property type="entry name" value="AB HYDROLASE SUPERFAMILY PROTEIN C4A8.06C"/>
    <property type="match status" value="1"/>
</dbReference>
<evidence type="ECO:0000259" key="3">
    <source>
        <dbReference type="Pfam" id="PF20434"/>
    </source>
</evidence>
<name>A0A344THJ7_9BACT</name>
<dbReference type="KEGG" id="run:DR864_10400"/>
<evidence type="ECO:0000313" key="5">
    <source>
        <dbReference type="Proteomes" id="UP000251993"/>
    </source>
</evidence>
<dbReference type="InterPro" id="IPR050300">
    <property type="entry name" value="GDXG_lipolytic_enzyme"/>
</dbReference>
<evidence type="ECO:0000256" key="1">
    <source>
        <dbReference type="ARBA" id="ARBA00022801"/>
    </source>
</evidence>
<keyword evidence="2" id="KW-0732">Signal</keyword>